<evidence type="ECO:0000256" key="2">
    <source>
        <dbReference type="ARBA" id="ARBA00005581"/>
    </source>
</evidence>
<gene>
    <name evidence="7" type="ORF">SAY87_006671</name>
</gene>
<organism evidence="7 8">
    <name type="scientific">Trapa incisa</name>
    <dbReference type="NCBI Taxonomy" id="236973"/>
    <lineage>
        <taxon>Eukaryota</taxon>
        <taxon>Viridiplantae</taxon>
        <taxon>Streptophyta</taxon>
        <taxon>Embryophyta</taxon>
        <taxon>Tracheophyta</taxon>
        <taxon>Spermatophyta</taxon>
        <taxon>Magnoliopsida</taxon>
        <taxon>eudicotyledons</taxon>
        <taxon>Gunneridae</taxon>
        <taxon>Pentapetalae</taxon>
        <taxon>rosids</taxon>
        <taxon>malvids</taxon>
        <taxon>Myrtales</taxon>
        <taxon>Lythraceae</taxon>
        <taxon>Trapa</taxon>
    </lineage>
</organism>
<dbReference type="AlphaFoldDB" id="A0AAN7PZW9"/>
<feature type="signal peptide" evidence="6">
    <location>
        <begin position="1"/>
        <end position="20"/>
    </location>
</feature>
<dbReference type="EMBL" id="JAXIOK010000013">
    <property type="protein sequence ID" value="KAK4756544.1"/>
    <property type="molecule type" value="Genomic_DNA"/>
</dbReference>
<name>A0AAN7PZW9_9MYRT</name>
<keyword evidence="3 6" id="KW-0713">Self-incompatibility</keyword>
<evidence type="ECO:0000313" key="8">
    <source>
        <dbReference type="Proteomes" id="UP001345219"/>
    </source>
</evidence>
<dbReference type="PANTHER" id="PTHR31232:SF164">
    <property type="entry name" value="S-PROTEIN HOMOLOG"/>
    <property type="match status" value="1"/>
</dbReference>
<protein>
    <recommendedName>
        <fullName evidence="6">S-protein homolog</fullName>
    </recommendedName>
</protein>
<proteinExistence type="inferred from homology"/>
<dbReference type="GO" id="GO:0060320">
    <property type="term" value="P:rejection of self pollen"/>
    <property type="evidence" value="ECO:0007669"/>
    <property type="project" value="UniProtKB-KW"/>
</dbReference>
<evidence type="ECO:0000313" key="7">
    <source>
        <dbReference type="EMBL" id="KAK4756544.1"/>
    </source>
</evidence>
<dbReference type="InterPro" id="IPR010264">
    <property type="entry name" value="Self-incomp_S1"/>
</dbReference>
<evidence type="ECO:0000256" key="3">
    <source>
        <dbReference type="ARBA" id="ARBA00022471"/>
    </source>
</evidence>
<reference evidence="7 8" key="1">
    <citation type="journal article" date="2023" name="Hortic Res">
        <title>Pangenome of water caltrop reveals structural variations and asymmetric subgenome divergence after allopolyploidization.</title>
        <authorList>
            <person name="Zhang X."/>
            <person name="Chen Y."/>
            <person name="Wang L."/>
            <person name="Yuan Y."/>
            <person name="Fang M."/>
            <person name="Shi L."/>
            <person name="Lu R."/>
            <person name="Comes H.P."/>
            <person name="Ma Y."/>
            <person name="Chen Y."/>
            <person name="Huang G."/>
            <person name="Zhou Y."/>
            <person name="Zheng Z."/>
            <person name="Qiu Y."/>
        </authorList>
    </citation>
    <scope>NUCLEOTIDE SEQUENCE [LARGE SCALE GENOMIC DNA]</scope>
    <source>
        <tissue evidence="7">Roots</tissue>
    </source>
</reference>
<keyword evidence="8" id="KW-1185">Reference proteome</keyword>
<dbReference type="PANTHER" id="PTHR31232">
    <property type="match status" value="1"/>
</dbReference>
<keyword evidence="4 6" id="KW-0964">Secreted</keyword>
<evidence type="ECO:0000256" key="6">
    <source>
        <dbReference type="RuleBase" id="RU367044"/>
    </source>
</evidence>
<dbReference type="Pfam" id="PF05938">
    <property type="entry name" value="Self-incomp_S1"/>
    <property type="match status" value="1"/>
</dbReference>
<evidence type="ECO:0000256" key="1">
    <source>
        <dbReference type="ARBA" id="ARBA00004613"/>
    </source>
</evidence>
<comment type="subcellular location">
    <subcellularLocation>
        <location evidence="1 6">Secreted</location>
    </subcellularLocation>
</comment>
<comment type="caution">
    <text evidence="7">The sequence shown here is derived from an EMBL/GenBank/DDBJ whole genome shotgun (WGS) entry which is preliminary data.</text>
</comment>
<sequence length="137" mass="15657">MMHKSKTPILLLLLLCVAAASDIGEDQSTVHVEVWNKLEAKSNIIIHCKSKDDDLGIFTVLPNQAFTFHFRRNFFAGTLFFCGIYTEHAQGTYDIYKFTRDGKRCYKCTWAVKESGVYGFADGNSISDIFYKWTVVH</sequence>
<feature type="chain" id="PRO_5042670955" description="S-protein homolog" evidence="6">
    <location>
        <begin position="21"/>
        <end position="137"/>
    </location>
</feature>
<accession>A0AAN7PZW9</accession>
<evidence type="ECO:0000256" key="5">
    <source>
        <dbReference type="ARBA" id="ARBA00022729"/>
    </source>
</evidence>
<dbReference type="GO" id="GO:0005576">
    <property type="term" value="C:extracellular region"/>
    <property type="evidence" value="ECO:0007669"/>
    <property type="project" value="UniProtKB-SubCell"/>
</dbReference>
<keyword evidence="5 6" id="KW-0732">Signal</keyword>
<comment type="similarity">
    <text evidence="2 6">Belongs to the plant self-incompatibility (S1) protein family.</text>
</comment>
<dbReference type="Proteomes" id="UP001345219">
    <property type="component" value="Chromosome 6"/>
</dbReference>
<evidence type="ECO:0000256" key="4">
    <source>
        <dbReference type="ARBA" id="ARBA00022525"/>
    </source>
</evidence>